<sequence length="108" mass="12768">MLTKEECINALENIIFNVGVARSDYRTSGKAKEDYCTLNSLIEEHFSNPPLKFEELQERETYYHIYYGWISIRSISDCECILINTLNSDGYKQIEFEEDCFYKKEVQV</sequence>
<dbReference type="EMBL" id="NFKM01000002">
    <property type="protein sequence ID" value="OUP61710.1"/>
    <property type="molecule type" value="Genomic_DNA"/>
</dbReference>
<evidence type="ECO:0000313" key="1">
    <source>
        <dbReference type="EMBL" id="OUP61710.1"/>
    </source>
</evidence>
<evidence type="ECO:0000313" key="2">
    <source>
        <dbReference type="Proteomes" id="UP000195447"/>
    </source>
</evidence>
<protein>
    <submittedName>
        <fullName evidence="1">Uncharacterized protein</fullName>
    </submittedName>
</protein>
<proteinExistence type="predicted"/>
<dbReference type="RefSeq" id="WP_087158152.1">
    <property type="nucleotide sequence ID" value="NZ_NFKM01000002.1"/>
</dbReference>
<organism evidence="1 2">
    <name type="scientific">Faecalitalea cylindroides</name>
    <dbReference type="NCBI Taxonomy" id="39483"/>
    <lineage>
        <taxon>Bacteria</taxon>
        <taxon>Bacillati</taxon>
        <taxon>Bacillota</taxon>
        <taxon>Erysipelotrichia</taxon>
        <taxon>Erysipelotrichales</taxon>
        <taxon>Erysipelotrichaceae</taxon>
        <taxon>Faecalitalea</taxon>
    </lineage>
</organism>
<dbReference type="Proteomes" id="UP000195447">
    <property type="component" value="Unassembled WGS sequence"/>
</dbReference>
<comment type="caution">
    <text evidence="1">The sequence shown here is derived from an EMBL/GenBank/DDBJ whole genome shotgun (WGS) entry which is preliminary data.</text>
</comment>
<name>A0A1Y4M0L5_9FIRM</name>
<keyword evidence="2" id="KW-1185">Reference proteome</keyword>
<dbReference type="AlphaFoldDB" id="A0A1Y4M0L5"/>
<accession>A0A1Y4M0L5</accession>
<reference evidence="2" key="1">
    <citation type="submission" date="2017-04" db="EMBL/GenBank/DDBJ databases">
        <title>Function of individual gut microbiota members based on whole genome sequencing of pure cultures obtained from chicken caecum.</title>
        <authorList>
            <person name="Medvecky M."/>
            <person name="Cejkova D."/>
            <person name="Polansky O."/>
            <person name="Karasova D."/>
            <person name="Kubasova T."/>
            <person name="Cizek A."/>
            <person name="Rychlik I."/>
        </authorList>
    </citation>
    <scope>NUCLEOTIDE SEQUENCE [LARGE SCALE GENOMIC DNA]</scope>
    <source>
        <strain evidence="2">An178</strain>
    </source>
</reference>
<gene>
    <name evidence="1" type="ORF">B5F14_01770</name>
</gene>